<evidence type="ECO:0000313" key="3">
    <source>
        <dbReference type="Proteomes" id="UP001196870"/>
    </source>
</evidence>
<accession>A0ABS5EWQ7</accession>
<evidence type="ECO:0000256" key="1">
    <source>
        <dbReference type="SAM" id="MobiDB-lite"/>
    </source>
</evidence>
<keyword evidence="3" id="KW-1185">Reference proteome</keyword>
<sequence length="108" mass="11797">MSDRRSRTFTWIKHSAHGQAPRGAHPQPATDLANWMVGKSYMIVPLAGFDQRMTYLLMESGPAGEALLPLSFGSLDQAMLAKAEMEEALAVDTDSKCERGARDKGRCG</sequence>
<dbReference type="Proteomes" id="UP001196870">
    <property type="component" value="Unassembled WGS sequence"/>
</dbReference>
<feature type="region of interest" description="Disordered" evidence="1">
    <location>
        <begin position="1"/>
        <end position="27"/>
    </location>
</feature>
<dbReference type="RefSeq" id="WP_211852404.1">
    <property type="nucleotide sequence ID" value="NZ_JAAGBB010000010.1"/>
</dbReference>
<protein>
    <submittedName>
        <fullName evidence="2">Uncharacterized protein</fullName>
    </submittedName>
</protein>
<dbReference type="EMBL" id="JAAGBB010000010">
    <property type="protein sequence ID" value="MBR0664742.1"/>
    <property type="molecule type" value="Genomic_DNA"/>
</dbReference>
<name>A0ABS5EWQ7_9PROT</name>
<organism evidence="2 3">
    <name type="scientific">Plastoroseomonas hellenica</name>
    <dbReference type="NCBI Taxonomy" id="2687306"/>
    <lineage>
        <taxon>Bacteria</taxon>
        <taxon>Pseudomonadati</taxon>
        <taxon>Pseudomonadota</taxon>
        <taxon>Alphaproteobacteria</taxon>
        <taxon>Acetobacterales</taxon>
        <taxon>Acetobacteraceae</taxon>
        <taxon>Plastoroseomonas</taxon>
    </lineage>
</organism>
<reference evidence="3" key="1">
    <citation type="journal article" date="2021" name="Syst. Appl. Microbiol.">
        <title>Roseomonas hellenica sp. nov., isolated from roots of wild-growing Alkanna tinctoria.</title>
        <authorList>
            <person name="Rat A."/>
            <person name="Naranjo H.D."/>
            <person name="Lebbe L."/>
            <person name="Cnockaert M."/>
            <person name="Krigas N."/>
            <person name="Grigoriadou K."/>
            <person name="Maloupa E."/>
            <person name="Willems A."/>
        </authorList>
    </citation>
    <scope>NUCLEOTIDE SEQUENCE [LARGE SCALE GENOMIC DNA]</scope>
    <source>
        <strain evidence="3">LMG 31523</strain>
    </source>
</reference>
<proteinExistence type="predicted"/>
<comment type="caution">
    <text evidence="2">The sequence shown here is derived from an EMBL/GenBank/DDBJ whole genome shotgun (WGS) entry which is preliminary data.</text>
</comment>
<evidence type="ECO:0000313" key="2">
    <source>
        <dbReference type="EMBL" id="MBR0664742.1"/>
    </source>
</evidence>
<gene>
    <name evidence="2" type="ORF">GXW71_10305</name>
</gene>